<feature type="compositionally biased region" description="Basic and acidic residues" evidence="1">
    <location>
        <begin position="1"/>
        <end position="23"/>
    </location>
</feature>
<name>A0AAP3FSZ1_BACVA</name>
<reference evidence="2" key="1">
    <citation type="submission" date="2022-02" db="EMBL/GenBank/DDBJ databases">
        <title>Crop Bioprotection Bacillus Genome Sequencing.</title>
        <authorList>
            <person name="Dunlap C."/>
        </authorList>
    </citation>
    <scope>NUCLEOTIDE SEQUENCE</scope>
    <source>
        <strain evidence="2">98-1</strain>
    </source>
</reference>
<dbReference type="RefSeq" id="WP_268523263.1">
    <property type="nucleotide sequence ID" value="NZ_CBDIAD010000059.1"/>
</dbReference>
<comment type="caution">
    <text evidence="2">The sequence shown here is derived from an EMBL/GenBank/DDBJ whole genome shotgun (WGS) entry which is preliminary data.</text>
</comment>
<sequence length="70" mass="8115">MKQRQWIKDRDAAADQHKEEESSSIRTRQQSDGIGKADERALLRAGKYVFGINERPMPHRICVVDIDLFC</sequence>
<dbReference type="EMBL" id="JALAOH010000001">
    <property type="protein sequence ID" value="MCY8315217.1"/>
    <property type="molecule type" value="Genomic_DNA"/>
</dbReference>
<dbReference type="Proteomes" id="UP001067121">
    <property type="component" value="Unassembled WGS sequence"/>
</dbReference>
<gene>
    <name evidence="2" type="ORF">MOC71_00320</name>
</gene>
<evidence type="ECO:0000313" key="3">
    <source>
        <dbReference type="Proteomes" id="UP001067121"/>
    </source>
</evidence>
<feature type="region of interest" description="Disordered" evidence="1">
    <location>
        <begin position="1"/>
        <end position="36"/>
    </location>
</feature>
<evidence type="ECO:0000313" key="2">
    <source>
        <dbReference type="EMBL" id="MCY8315217.1"/>
    </source>
</evidence>
<dbReference type="AlphaFoldDB" id="A0AAP3FSZ1"/>
<accession>A0AAP3FSZ1</accession>
<organism evidence="2 3">
    <name type="scientific">Bacillus vallismortis</name>
    <dbReference type="NCBI Taxonomy" id="72361"/>
    <lineage>
        <taxon>Bacteria</taxon>
        <taxon>Bacillati</taxon>
        <taxon>Bacillota</taxon>
        <taxon>Bacilli</taxon>
        <taxon>Bacillales</taxon>
        <taxon>Bacillaceae</taxon>
        <taxon>Bacillus</taxon>
    </lineage>
</organism>
<protein>
    <submittedName>
        <fullName evidence="2">Uncharacterized protein</fullName>
    </submittedName>
</protein>
<evidence type="ECO:0000256" key="1">
    <source>
        <dbReference type="SAM" id="MobiDB-lite"/>
    </source>
</evidence>
<proteinExistence type="predicted"/>